<dbReference type="Proteomes" id="UP000183750">
    <property type="component" value="Unassembled WGS sequence"/>
</dbReference>
<dbReference type="InterPro" id="IPR051474">
    <property type="entry name" value="Anti-sigma-K/W_factor"/>
</dbReference>
<dbReference type="AlphaFoldDB" id="A0A1H4K0J3"/>
<gene>
    <name evidence="4" type="ORF">SAMN04489807_1160</name>
</gene>
<proteinExistence type="predicted"/>
<feature type="domain" description="Anti-sigma K factor RskA C-terminal" evidence="3">
    <location>
        <begin position="129"/>
        <end position="266"/>
    </location>
</feature>
<sequence length="272" mass="27237">MNEQEFAELAAGAALDALSPDDQQRYHAALAAHPEWQGIADEDADSVAFLAEGTPPAAPSPDIRAALLARIAVTPQAGDATVTDTVPDVVPETETPSASDADTGAVTPSTEAAAAAPKAPAHRLRILFALAACLALLVGVGAGAVAINSYVNRPASVVALEDIQAAGDAQQASVPVEGGGTATAHWSASLGKSVLVTDGIPELSEGETYELWYVRGETPVSAGVFAADDGEATAVLAGDMQVGDVIAVTIEQDGGSPSGLPTTDPVVAIPTA</sequence>
<evidence type="ECO:0000313" key="4">
    <source>
        <dbReference type="EMBL" id="SEB52050.1"/>
    </source>
</evidence>
<feature type="transmembrane region" description="Helical" evidence="2">
    <location>
        <begin position="126"/>
        <end position="147"/>
    </location>
</feature>
<keyword evidence="5" id="KW-1185">Reference proteome</keyword>
<dbReference type="GO" id="GO:0016989">
    <property type="term" value="F:sigma factor antagonist activity"/>
    <property type="evidence" value="ECO:0007669"/>
    <property type="project" value="TreeGrafter"/>
</dbReference>
<feature type="region of interest" description="Disordered" evidence="1">
    <location>
        <begin position="81"/>
        <end position="105"/>
    </location>
</feature>
<evidence type="ECO:0000313" key="5">
    <source>
        <dbReference type="Proteomes" id="UP000183750"/>
    </source>
</evidence>
<dbReference type="Pfam" id="PF10099">
    <property type="entry name" value="RskA_C"/>
    <property type="match status" value="1"/>
</dbReference>
<dbReference type="PANTHER" id="PTHR37461">
    <property type="entry name" value="ANTI-SIGMA-K FACTOR RSKA"/>
    <property type="match status" value="1"/>
</dbReference>
<keyword evidence="2" id="KW-0812">Transmembrane</keyword>
<dbReference type="OrthoDB" id="153510at2"/>
<reference evidence="5" key="1">
    <citation type="submission" date="2016-10" db="EMBL/GenBank/DDBJ databases">
        <authorList>
            <person name="Varghese N."/>
            <person name="Submissions S."/>
        </authorList>
    </citation>
    <scope>NUCLEOTIDE SEQUENCE [LARGE SCALE GENOMIC DNA]</scope>
    <source>
        <strain evidence="5">DSM 16089</strain>
    </source>
</reference>
<evidence type="ECO:0000256" key="1">
    <source>
        <dbReference type="SAM" id="MobiDB-lite"/>
    </source>
</evidence>
<name>A0A1H4K0J3_9MICO</name>
<dbReference type="EMBL" id="FNSQ01000005">
    <property type="protein sequence ID" value="SEB52050.1"/>
    <property type="molecule type" value="Genomic_DNA"/>
</dbReference>
<organism evidence="4 5">
    <name type="scientific">Microbacterium hydrocarbonoxydans</name>
    <dbReference type="NCBI Taxonomy" id="273678"/>
    <lineage>
        <taxon>Bacteria</taxon>
        <taxon>Bacillati</taxon>
        <taxon>Actinomycetota</taxon>
        <taxon>Actinomycetes</taxon>
        <taxon>Micrococcales</taxon>
        <taxon>Microbacteriaceae</taxon>
        <taxon>Microbacterium</taxon>
    </lineage>
</organism>
<evidence type="ECO:0000256" key="2">
    <source>
        <dbReference type="SAM" id="Phobius"/>
    </source>
</evidence>
<dbReference type="RefSeq" id="WP_060928607.1">
    <property type="nucleotide sequence ID" value="NZ_FNSQ01000005.1"/>
</dbReference>
<dbReference type="PANTHER" id="PTHR37461:SF1">
    <property type="entry name" value="ANTI-SIGMA-K FACTOR RSKA"/>
    <property type="match status" value="1"/>
</dbReference>
<accession>A0A1H4K0J3</accession>
<keyword evidence="2" id="KW-0472">Membrane</keyword>
<feature type="compositionally biased region" description="Low complexity" evidence="1">
    <location>
        <begin position="81"/>
        <end position="96"/>
    </location>
</feature>
<dbReference type="InterPro" id="IPR018764">
    <property type="entry name" value="RskA_C"/>
</dbReference>
<dbReference type="GO" id="GO:0006417">
    <property type="term" value="P:regulation of translation"/>
    <property type="evidence" value="ECO:0007669"/>
    <property type="project" value="TreeGrafter"/>
</dbReference>
<evidence type="ECO:0000259" key="3">
    <source>
        <dbReference type="Pfam" id="PF10099"/>
    </source>
</evidence>
<dbReference type="GO" id="GO:0005886">
    <property type="term" value="C:plasma membrane"/>
    <property type="evidence" value="ECO:0007669"/>
    <property type="project" value="InterPro"/>
</dbReference>
<protein>
    <submittedName>
        <fullName evidence="4">Anti-sigma-K factor rskA</fullName>
    </submittedName>
</protein>
<keyword evidence="2" id="KW-1133">Transmembrane helix</keyword>